<dbReference type="RefSeq" id="WP_048091612.1">
    <property type="nucleotide sequence ID" value="NZ_CP009552.1"/>
</dbReference>
<dbReference type="EMBL" id="CP087714">
    <property type="protein sequence ID" value="XAT63814.1"/>
    <property type="molecule type" value="Genomic_DNA"/>
</dbReference>
<dbReference type="AlphaFoldDB" id="A0A0A7GD65"/>
<keyword evidence="1" id="KW-1133">Transmembrane helix</keyword>
<feature type="transmembrane region" description="Helical" evidence="1">
    <location>
        <begin position="39"/>
        <end position="58"/>
    </location>
</feature>
<evidence type="ECO:0000313" key="5">
    <source>
        <dbReference type="Proteomes" id="UP001492541"/>
    </source>
</evidence>
<reference evidence="2 4" key="1">
    <citation type="journal article" date="2015" name="Appl. Environ. Microbiol.">
        <title>The Geoglobus acetivorans genome: Fe(III) reduction, acetate utilization, autotrophic growth, and degradation of aromatic compounds in a hyperthermophilic archaeon.</title>
        <authorList>
            <person name="Mardanov A.V."/>
            <person name="Slododkina G.B."/>
            <person name="Slobodkin A.I."/>
            <person name="Beletsky A.V."/>
            <person name="Gavrilov S.N."/>
            <person name="Kublanov I.V."/>
            <person name="Bonch-Osmolovskaya E.A."/>
            <person name="Skryabin K.G."/>
            <person name="Ravin N.V."/>
        </authorList>
    </citation>
    <scope>NUCLEOTIDE SEQUENCE [LARGE SCALE GENOMIC DNA]</scope>
    <source>
        <strain evidence="2 4">SBH6</strain>
    </source>
</reference>
<keyword evidence="5" id="KW-1185">Reference proteome</keyword>
<dbReference type="Proteomes" id="UP001492541">
    <property type="component" value="Chromosome"/>
</dbReference>
<reference evidence="3 5" key="2">
    <citation type="submission" date="2021-11" db="EMBL/GenBank/DDBJ databases">
        <title>Whole genome of Geoglobus acetivorans.</title>
        <authorList>
            <person name="Liu D."/>
        </authorList>
    </citation>
    <scope>NUCLEOTIDE SEQUENCE [LARGE SCALE GENOMIC DNA]</scope>
    <source>
        <strain evidence="3 5">SBH6</strain>
    </source>
</reference>
<gene>
    <name evidence="2" type="ORF">GACE_0969</name>
    <name evidence="3" type="ORF">LPQ35_00155</name>
</gene>
<keyword evidence="1" id="KW-0472">Membrane</keyword>
<accession>A0A0A7GD65</accession>
<dbReference type="EMBL" id="CP009552">
    <property type="protein sequence ID" value="AIY90015.1"/>
    <property type="molecule type" value="Genomic_DNA"/>
</dbReference>
<dbReference type="GeneID" id="90448048"/>
<dbReference type="HOGENOM" id="CLU_2645717_0_0_2"/>
<dbReference type="KEGG" id="gac:GACE_0969"/>
<dbReference type="Proteomes" id="UP000030624">
    <property type="component" value="Chromosome"/>
</dbReference>
<proteinExistence type="predicted"/>
<keyword evidence="1" id="KW-0812">Transmembrane</keyword>
<name>A0A0A7GD65_GEOAI</name>
<protein>
    <submittedName>
        <fullName evidence="2">Uncharacterized protein</fullName>
    </submittedName>
</protein>
<organism evidence="2 4">
    <name type="scientific">Geoglobus acetivorans</name>
    <dbReference type="NCBI Taxonomy" id="565033"/>
    <lineage>
        <taxon>Archaea</taxon>
        <taxon>Methanobacteriati</taxon>
        <taxon>Methanobacteriota</taxon>
        <taxon>Archaeoglobi</taxon>
        <taxon>Archaeoglobales</taxon>
        <taxon>Archaeoglobaceae</taxon>
        <taxon>Geoglobus</taxon>
    </lineage>
</organism>
<evidence type="ECO:0000256" key="1">
    <source>
        <dbReference type="SAM" id="Phobius"/>
    </source>
</evidence>
<feature type="transmembrane region" description="Helical" evidence="1">
    <location>
        <begin position="7"/>
        <end position="27"/>
    </location>
</feature>
<evidence type="ECO:0000313" key="3">
    <source>
        <dbReference type="EMBL" id="XAT63814.1"/>
    </source>
</evidence>
<sequence>MKEFLRLWGIMFVALSAVNFFILSIAYGGMPEPSTHLRVIGITFLSSIVLAGLVGAVMRFSRAFGKSESFDRREMA</sequence>
<evidence type="ECO:0000313" key="2">
    <source>
        <dbReference type="EMBL" id="AIY90015.1"/>
    </source>
</evidence>
<evidence type="ECO:0000313" key="4">
    <source>
        <dbReference type="Proteomes" id="UP000030624"/>
    </source>
</evidence>